<keyword evidence="3" id="KW-1185">Reference proteome</keyword>
<accession>A0A521EHS2</accession>
<keyword evidence="1" id="KW-0472">Membrane</keyword>
<dbReference type="AlphaFoldDB" id="A0A521EHS2"/>
<feature type="transmembrane region" description="Helical" evidence="1">
    <location>
        <begin position="12"/>
        <end position="30"/>
    </location>
</feature>
<keyword evidence="1" id="KW-0812">Transmembrane</keyword>
<reference evidence="2 3" key="1">
    <citation type="submission" date="2017-05" db="EMBL/GenBank/DDBJ databases">
        <authorList>
            <person name="Varghese N."/>
            <person name="Submissions S."/>
        </authorList>
    </citation>
    <scope>NUCLEOTIDE SEQUENCE [LARGE SCALE GENOMIC DNA]</scope>
    <source>
        <strain evidence="2 3">DSM 19036</strain>
    </source>
</reference>
<name>A0A521EHS2_9SPHI</name>
<evidence type="ECO:0000256" key="1">
    <source>
        <dbReference type="SAM" id="Phobius"/>
    </source>
</evidence>
<sequence>MAYSYYAISRYIYAICNLKGFIKALLLYNYTNDPYLLTFTDQLKKKRLHIQQAFAVCMLWVFAIALIPWSTLHHHEEEQNDCAKYGKMCMHKTHIGNESHNCLICSAHFEKDYLTSTHSFELKSRSILLIKTYVLITASYTALRGTSLRGPPIA</sequence>
<dbReference type="EMBL" id="FXTN01000008">
    <property type="protein sequence ID" value="SMO83459.1"/>
    <property type="molecule type" value="Genomic_DNA"/>
</dbReference>
<evidence type="ECO:0000313" key="2">
    <source>
        <dbReference type="EMBL" id="SMO83459.1"/>
    </source>
</evidence>
<protein>
    <submittedName>
        <fullName evidence="2">Uncharacterized protein</fullName>
    </submittedName>
</protein>
<evidence type="ECO:0000313" key="3">
    <source>
        <dbReference type="Proteomes" id="UP000320300"/>
    </source>
</evidence>
<proteinExistence type="predicted"/>
<keyword evidence="1" id="KW-1133">Transmembrane helix</keyword>
<organism evidence="2 3">
    <name type="scientific">Pedobacter westerhofensis</name>
    <dbReference type="NCBI Taxonomy" id="425512"/>
    <lineage>
        <taxon>Bacteria</taxon>
        <taxon>Pseudomonadati</taxon>
        <taxon>Bacteroidota</taxon>
        <taxon>Sphingobacteriia</taxon>
        <taxon>Sphingobacteriales</taxon>
        <taxon>Sphingobacteriaceae</taxon>
        <taxon>Pedobacter</taxon>
    </lineage>
</organism>
<feature type="transmembrane region" description="Helical" evidence="1">
    <location>
        <begin position="50"/>
        <end position="69"/>
    </location>
</feature>
<dbReference type="Proteomes" id="UP000320300">
    <property type="component" value="Unassembled WGS sequence"/>
</dbReference>
<gene>
    <name evidence="2" type="ORF">SAMN06265348_108157</name>
</gene>